<reference evidence="2" key="1">
    <citation type="submission" date="2016-10" db="EMBL/GenBank/DDBJ databases">
        <authorList>
            <person name="de Groot N.N."/>
        </authorList>
    </citation>
    <scope>NUCLEOTIDE SEQUENCE</scope>
</reference>
<evidence type="ECO:0000313" key="2">
    <source>
        <dbReference type="EMBL" id="SFZ98175.1"/>
    </source>
</evidence>
<name>A0A1W1EDP6_9ZZZZ</name>
<gene>
    <name evidence="2" type="ORF">MNB_SV-5-732</name>
</gene>
<dbReference type="SUPFAM" id="SSF101898">
    <property type="entry name" value="NHL repeat"/>
    <property type="match status" value="1"/>
</dbReference>
<proteinExistence type="predicted"/>
<dbReference type="EMBL" id="FPKX01000035">
    <property type="protein sequence ID" value="SFZ98175.1"/>
    <property type="molecule type" value="Genomic_DNA"/>
</dbReference>
<evidence type="ECO:0000259" key="1">
    <source>
        <dbReference type="Pfam" id="PF13449"/>
    </source>
</evidence>
<protein>
    <submittedName>
        <fullName evidence="2">Bll0177 protein</fullName>
    </submittedName>
</protein>
<dbReference type="Pfam" id="PF13449">
    <property type="entry name" value="Phytase-like"/>
    <property type="match status" value="1"/>
</dbReference>
<feature type="domain" description="Phytase-like" evidence="1">
    <location>
        <begin position="51"/>
        <end position="299"/>
    </location>
</feature>
<dbReference type="PIRSF" id="PIRSF031900">
    <property type="entry name" value="UCP031900"/>
    <property type="match status" value="1"/>
</dbReference>
<sequence>MHKLFLLIFLTFSLNAGVYEIDIRPYGSSNSDLKLKILDQKQLVFDKIKSQKFSEISDLAYLKKENKLYMLSDEGKIFVFNAKFTDKIELLEPLDATKLRKKNAKKFKKWRRDSEGMTLDGKGRLLISFEGEAKIAWFHKNSAKFGQMIKKYKIPSSLRNPKNYRSRNKSLEALAWHGKYGILTAAEWPLKKYDKKKQTIYALSGKKWHFTAEPEAKSAISAMEVMDDGNLLILERSYIDMLSPFVVTLKKVYLNKCKKGLCKSEVLVKMNSHRGWGVDNFEGLTRVAKNRYLMVSDDNDNFFQKTILIYFEVK</sequence>
<organism evidence="2">
    <name type="scientific">hydrothermal vent metagenome</name>
    <dbReference type="NCBI Taxonomy" id="652676"/>
    <lineage>
        <taxon>unclassified sequences</taxon>
        <taxon>metagenomes</taxon>
        <taxon>ecological metagenomes</taxon>
    </lineage>
</organism>
<accession>A0A1W1EDP6</accession>
<dbReference type="InterPro" id="IPR014567">
    <property type="entry name" value="UCP031900"/>
</dbReference>
<dbReference type="InterPro" id="IPR027372">
    <property type="entry name" value="Phytase-like_dom"/>
</dbReference>
<dbReference type="AlphaFoldDB" id="A0A1W1EDP6"/>